<evidence type="ECO:0000313" key="2">
    <source>
        <dbReference type="EMBL" id="MBJ7544458.1"/>
    </source>
</evidence>
<evidence type="ECO:0000313" key="3">
    <source>
        <dbReference type="Proteomes" id="UP000623250"/>
    </source>
</evidence>
<dbReference type="EMBL" id="JAEMUK010000079">
    <property type="protein sequence ID" value="MBJ7544458.1"/>
    <property type="molecule type" value="Genomic_DNA"/>
</dbReference>
<keyword evidence="1" id="KW-0732">Signal</keyword>
<evidence type="ECO:0008006" key="4">
    <source>
        <dbReference type="Google" id="ProtNLM"/>
    </source>
</evidence>
<accession>A0A8I1GCB4</accession>
<dbReference type="AlphaFoldDB" id="A0A8I1GCB4"/>
<comment type="caution">
    <text evidence="2">The sequence shown here is derived from an EMBL/GenBank/DDBJ whole genome shotgun (WGS) entry which is preliminary data.</text>
</comment>
<feature type="signal peptide" evidence="1">
    <location>
        <begin position="1"/>
        <end position="19"/>
    </location>
</feature>
<reference evidence="2 3" key="1">
    <citation type="submission" date="2020-12" db="EMBL/GenBank/DDBJ databases">
        <title>Revised draft genomes of Rhodomicrobium vannielii ATCC 17100 and Rhodomicrobium udaipurense JA643.</title>
        <authorList>
            <person name="Conners E.M."/>
            <person name="Davenport E.J."/>
            <person name="Bose A."/>
        </authorList>
    </citation>
    <scope>NUCLEOTIDE SEQUENCE [LARGE SCALE GENOMIC DNA]</scope>
    <source>
        <strain evidence="2 3">JA643</strain>
    </source>
</reference>
<feature type="chain" id="PRO_5034852969" description="Lipoprotein SmpA/OmlA domain-containing protein" evidence="1">
    <location>
        <begin position="20"/>
        <end position="117"/>
    </location>
</feature>
<name>A0A8I1GCB4_9HYPH</name>
<dbReference type="Proteomes" id="UP000623250">
    <property type="component" value="Unassembled WGS sequence"/>
</dbReference>
<protein>
    <recommendedName>
        <fullName evidence="4">Lipoprotein SmpA/OmlA domain-containing protein</fullName>
    </recommendedName>
</protein>
<keyword evidence="3" id="KW-1185">Reference proteome</keyword>
<dbReference type="RefSeq" id="WP_155955118.1">
    <property type="nucleotide sequence ID" value="NZ_JAEMUK010000079.1"/>
</dbReference>
<proteinExistence type="predicted"/>
<organism evidence="2 3">
    <name type="scientific">Rhodomicrobium udaipurense</name>
    <dbReference type="NCBI Taxonomy" id="1202716"/>
    <lineage>
        <taxon>Bacteria</taxon>
        <taxon>Pseudomonadati</taxon>
        <taxon>Pseudomonadota</taxon>
        <taxon>Alphaproteobacteria</taxon>
        <taxon>Hyphomicrobiales</taxon>
        <taxon>Hyphomicrobiaceae</taxon>
        <taxon>Rhodomicrobium</taxon>
    </lineage>
</organism>
<gene>
    <name evidence="2" type="ORF">JDN41_12960</name>
</gene>
<evidence type="ECO:0000256" key="1">
    <source>
        <dbReference type="SAM" id="SignalP"/>
    </source>
</evidence>
<sequence>MRRKLTVSTLAAISATALVLGVNSAASSSFDSQKWRSEAGNLTSSNSRHGMSLDLEKNVLRIGMTKDEVVSILGQPDGKKKTGAFIYDLGVGMIDLDFYVLEFDEAGKLKRFYFEPG</sequence>